<dbReference type="EC" id="2.1.1.72" evidence="1"/>
<organism evidence="14 15">
    <name type="scientific">Gracilimonas sediminicola</name>
    <dbReference type="NCBI Taxonomy" id="2952158"/>
    <lineage>
        <taxon>Bacteria</taxon>
        <taxon>Pseudomonadati</taxon>
        <taxon>Balneolota</taxon>
        <taxon>Balneolia</taxon>
        <taxon>Balneolales</taxon>
        <taxon>Balneolaceae</taxon>
        <taxon>Gracilimonas</taxon>
    </lineage>
</organism>
<dbReference type="InterPro" id="IPR056716">
    <property type="entry name" value="DUF7814"/>
</dbReference>
<dbReference type="EMBL" id="JANDBC010000002">
    <property type="protein sequence ID" value="MCP9292452.1"/>
    <property type="molecule type" value="Genomic_DNA"/>
</dbReference>
<dbReference type="Pfam" id="PF25120">
    <property type="entry name" value="DUF7814"/>
    <property type="match status" value="1"/>
</dbReference>
<dbReference type="InterPro" id="IPR002052">
    <property type="entry name" value="DNA_methylase_N6_adenine_CS"/>
</dbReference>
<comment type="caution">
    <text evidence="14">The sequence shown here is derived from an EMBL/GenBank/DDBJ whole genome shotgun (WGS) entry which is preliminary data.</text>
</comment>
<sequence>MQLQTKTVRQGINKAYLKVNVKRADLDAFKIEATRYLNQIEEAGSESEEHLKAYLKDFLSRSFYEREEKLVNTSDRIDLAIYSGKTTSSSVDVIIEAKRPDNKAEMISKDNPNRKALQEALHYYFDQRESGNDDLKQVVITNYIEFFIFDAREIERHFYSKKKLLKTYRQWKNDEKVSGKTDFIYQKFEAFINESDADITVTHADLSKYQKQLAAEANEESDKKLIPLYKLFSPEHLVKKNFANDSNSLDKGFYNELLHILGLQEVKEKGSRLIQRLPKKERHRGSLIENTIEILRYDQHMNEVRDATVHYGDEEDDQLFGVALELVITWMNRVLFLKLMEAQLLAYHQYDEKFKFLSYETIDEYDELNKLFFRVLALRNQERPASVQERFGHIPYLNSSLFDSTRLEKTTIQISGLDDKATLDLHSRSILKKGAKPPKEKLSTLDYLLRFLDAYNFSAESSGGIQTEDKTLINASVLGLIFEKINGYKDGSFFTPGFITEYMARETLRKSVTDKLNEAFGWDCGSFDELPRKIEAKELSEVNEVINSITICDPAVGSGHFLVSCLNELIAIKSELKVLTDHEGKYISRLDISVENDELAIEHNGELFEYKLNHHWKNGKVERKPAGKESQRIQEALFHEKKFLIENCLFGVDINPNSVKICRLRLWIELLKHAYYTSGPQEIPDQVQDDNKEEALSPSEGRKMSEGQVEGGVSPYSELEVLPNIDINIKQGNSLVSRFGLDEDLSSIFKKSEHSLHDYKQAVRNYRETRDRNEKQRLQKLIDDIKAEYSENLLNNKPINKKLSKARGKLELMQNEDLFGEGKATKKELKKQEKKVAKLEEQKAEEEAGAFYREAFEWRFEFPEVLDEEGKYIGFDVVIGNPPYVRQEALGDIKPFLKTHFEVYAGTADLYAYFIEQGVKLNKENGYFHYIVANKWMRANYGKPLRTWLQQKQITAITDFGDLSVFEEATTYPCLLEIRKSDNPTVFKALEVETLPVEDFDVLEEEQAFEVDASKLSEEGWSLVPLRTQKLLEKLKKAGIPLGEYVDGKIYRGVLTGYNKAFVIDEETKDRLIEEDASSAEIIKPFLAGRDIKRYQQPDQENYLIFTRRGTDLDKYPAIKKYLEGFKKELEPRPKDVPNKDWPGRKPGSYKWYEIQDAVDYFEEFEKPKIIIPAITNQANYTFDKEGKYSNDKTSIIPIEDLNLLGVLNSKVADFVITHTSSTKRGGYYEYKPMYVSEIPIVKTDSLKECVTQILTAKKENPEADTGALEAEIDQLVYQLYGLTEEEIAIVEESVG</sequence>
<dbReference type="RefSeq" id="WP_255135339.1">
    <property type="nucleotide sequence ID" value="NZ_JANDBC010000002.1"/>
</dbReference>
<evidence type="ECO:0000259" key="11">
    <source>
        <dbReference type="Pfam" id="PF12950"/>
    </source>
</evidence>
<dbReference type="PANTHER" id="PTHR33841">
    <property type="entry name" value="DNA METHYLTRANSFERASE YEEA-RELATED"/>
    <property type="match status" value="1"/>
</dbReference>
<keyword evidence="5" id="KW-0680">Restriction system</keyword>
<evidence type="ECO:0000259" key="13">
    <source>
        <dbReference type="Pfam" id="PF25120"/>
    </source>
</evidence>
<dbReference type="PANTHER" id="PTHR33841:SF1">
    <property type="entry name" value="DNA METHYLTRANSFERASE A"/>
    <property type="match status" value="1"/>
</dbReference>
<dbReference type="SUPFAM" id="SSF53335">
    <property type="entry name" value="S-adenosyl-L-methionine-dependent methyltransferases"/>
    <property type="match status" value="1"/>
</dbReference>
<reference evidence="14" key="1">
    <citation type="submission" date="2022-06" db="EMBL/GenBank/DDBJ databases">
        <title>Gracilimonas sp. CAU 1638 isolated from sea sediment.</title>
        <authorList>
            <person name="Kim W."/>
        </authorList>
    </citation>
    <scope>NUCLEOTIDE SEQUENCE</scope>
    <source>
        <strain evidence="14">CAU 1638</strain>
    </source>
</reference>
<evidence type="ECO:0000259" key="12">
    <source>
        <dbReference type="Pfam" id="PF23653"/>
    </source>
</evidence>
<evidence type="ECO:0000259" key="10">
    <source>
        <dbReference type="Pfam" id="PF07669"/>
    </source>
</evidence>
<evidence type="ECO:0000256" key="1">
    <source>
        <dbReference type="ARBA" id="ARBA00011900"/>
    </source>
</evidence>
<evidence type="ECO:0000256" key="7">
    <source>
        <dbReference type="ARBA" id="ARBA00047942"/>
    </source>
</evidence>
<evidence type="ECO:0000256" key="3">
    <source>
        <dbReference type="ARBA" id="ARBA00022679"/>
    </source>
</evidence>
<dbReference type="Pfam" id="PF07669">
    <property type="entry name" value="Eco57I"/>
    <property type="match status" value="1"/>
</dbReference>
<keyword evidence="15" id="KW-1185">Reference proteome</keyword>
<evidence type="ECO:0000256" key="4">
    <source>
        <dbReference type="ARBA" id="ARBA00022691"/>
    </source>
</evidence>
<dbReference type="InterPro" id="IPR050953">
    <property type="entry name" value="N4_N6_ade-DNA_methylase"/>
</dbReference>
<gene>
    <name evidence="14" type="ORF">NM125_12765</name>
</gene>
<evidence type="ECO:0000256" key="9">
    <source>
        <dbReference type="SAM" id="MobiDB-lite"/>
    </source>
</evidence>
<dbReference type="Proteomes" id="UP001139125">
    <property type="component" value="Unassembled WGS sequence"/>
</dbReference>
<evidence type="ECO:0000313" key="15">
    <source>
        <dbReference type="Proteomes" id="UP001139125"/>
    </source>
</evidence>
<feature type="compositionally biased region" description="Basic and acidic residues" evidence="9">
    <location>
        <begin position="689"/>
        <end position="705"/>
    </location>
</feature>
<keyword evidence="3" id="KW-0808">Transferase</keyword>
<dbReference type="PRINTS" id="PR00507">
    <property type="entry name" value="N12N6MTFRASE"/>
</dbReference>
<dbReference type="InterPro" id="IPR029063">
    <property type="entry name" value="SAM-dependent_MTases_sf"/>
</dbReference>
<feature type="domain" description="TaqI-like C-terminal specificity" evidence="11">
    <location>
        <begin position="1084"/>
        <end position="1241"/>
    </location>
</feature>
<feature type="domain" description="DUF7149" evidence="12">
    <location>
        <begin position="7"/>
        <end position="245"/>
    </location>
</feature>
<feature type="domain" description="DUF7814" evidence="13">
    <location>
        <begin position="246"/>
        <end position="473"/>
    </location>
</feature>
<dbReference type="Pfam" id="PF23653">
    <property type="entry name" value="DUF7149"/>
    <property type="match status" value="1"/>
</dbReference>
<evidence type="ECO:0000256" key="5">
    <source>
        <dbReference type="ARBA" id="ARBA00022747"/>
    </source>
</evidence>
<dbReference type="Gene3D" id="3.40.50.150">
    <property type="entry name" value="Vaccinia Virus protein VP39"/>
    <property type="match status" value="2"/>
</dbReference>
<accession>A0A9X2RGN0</accession>
<name>A0A9X2RGN0_9BACT</name>
<evidence type="ECO:0000256" key="8">
    <source>
        <dbReference type="SAM" id="Coils"/>
    </source>
</evidence>
<dbReference type="GO" id="GO:0003677">
    <property type="term" value="F:DNA binding"/>
    <property type="evidence" value="ECO:0007669"/>
    <property type="project" value="UniProtKB-KW"/>
</dbReference>
<proteinExistence type="predicted"/>
<feature type="region of interest" description="Disordered" evidence="9">
    <location>
        <begin position="681"/>
        <end position="710"/>
    </location>
</feature>
<protein>
    <recommendedName>
        <fullName evidence="1">site-specific DNA-methyltransferase (adenine-specific)</fullName>
        <ecNumber evidence="1">2.1.1.72</ecNumber>
    </recommendedName>
</protein>
<feature type="coiled-coil region" evidence="8">
    <location>
        <begin position="822"/>
        <end position="849"/>
    </location>
</feature>
<evidence type="ECO:0000256" key="2">
    <source>
        <dbReference type="ARBA" id="ARBA00022603"/>
    </source>
</evidence>
<keyword evidence="8" id="KW-0175">Coiled coil</keyword>
<dbReference type="PROSITE" id="PS00092">
    <property type="entry name" value="N6_MTASE"/>
    <property type="match status" value="1"/>
</dbReference>
<evidence type="ECO:0000256" key="6">
    <source>
        <dbReference type="ARBA" id="ARBA00023125"/>
    </source>
</evidence>
<dbReference type="GO" id="GO:0032259">
    <property type="term" value="P:methylation"/>
    <property type="evidence" value="ECO:0007669"/>
    <property type="project" value="UniProtKB-KW"/>
</dbReference>
<dbReference type="GO" id="GO:0009007">
    <property type="term" value="F:site-specific DNA-methyltransferase (adenine-specific) activity"/>
    <property type="evidence" value="ECO:0007669"/>
    <property type="project" value="UniProtKB-EC"/>
</dbReference>
<dbReference type="InterPro" id="IPR055573">
    <property type="entry name" value="DUF7149"/>
</dbReference>
<keyword evidence="2 14" id="KW-0489">Methyltransferase</keyword>
<keyword evidence="4" id="KW-0949">S-adenosyl-L-methionine</keyword>
<comment type="catalytic activity">
    <reaction evidence="7">
        <text>a 2'-deoxyadenosine in DNA + S-adenosyl-L-methionine = an N(6)-methyl-2'-deoxyadenosine in DNA + S-adenosyl-L-homocysteine + H(+)</text>
        <dbReference type="Rhea" id="RHEA:15197"/>
        <dbReference type="Rhea" id="RHEA-COMP:12418"/>
        <dbReference type="Rhea" id="RHEA-COMP:12419"/>
        <dbReference type="ChEBI" id="CHEBI:15378"/>
        <dbReference type="ChEBI" id="CHEBI:57856"/>
        <dbReference type="ChEBI" id="CHEBI:59789"/>
        <dbReference type="ChEBI" id="CHEBI:90615"/>
        <dbReference type="ChEBI" id="CHEBI:90616"/>
        <dbReference type="EC" id="2.1.1.72"/>
    </reaction>
</comment>
<dbReference type="GO" id="GO:0009307">
    <property type="term" value="P:DNA restriction-modification system"/>
    <property type="evidence" value="ECO:0007669"/>
    <property type="project" value="UniProtKB-KW"/>
</dbReference>
<evidence type="ECO:0000313" key="14">
    <source>
        <dbReference type="EMBL" id="MCP9292452.1"/>
    </source>
</evidence>
<dbReference type="InterPro" id="IPR025931">
    <property type="entry name" value="TaqI_C"/>
</dbReference>
<feature type="coiled-coil region" evidence="8">
    <location>
        <begin position="756"/>
        <end position="788"/>
    </location>
</feature>
<dbReference type="InterPro" id="IPR011639">
    <property type="entry name" value="MethylTrfase_TaqI-like_dom"/>
</dbReference>
<keyword evidence="6" id="KW-0238">DNA-binding</keyword>
<dbReference type="Pfam" id="PF12950">
    <property type="entry name" value="TaqI_C"/>
    <property type="match status" value="1"/>
</dbReference>
<feature type="domain" description="Type II methyltransferase M.TaqI-like" evidence="10">
    <location>
        <begin position="647"/>
        <end position="966"/>
    </location>
</feature>